<feature type="domain" description="VOC" evidence="1">
    <location>
        <begin position="7"/>
        <end position="136"/>
    </location>
</feature>
<name>A0ABT0IWY4_9HYPH</name>
<dbReference type="InterPro" id="IPR029068">
    <property type="entry name" value="Glyas_Bleomycin-R_OHBP_Dase"/>
</dbReference>
<dbReference type="InterPro" id="IPR004360">
    <property type="entry name" value="Glyas_Fos-R_dOase_dom"/>
</dbReference>
<reference evidence="2 3" key="1">
    <citation type="submission" date="2022-04" db="EMBL/GenBank/DDBJ databases">
        <title>Rhizobium coralii sp. nov., isolated from coral Turbinaria peltata.</title>
        <authorList>
            <person name="Sun H."/>
        </authorList>
    </citation>
    <scope>NUCLEOTIDE SEQUENCE [LARGE SCALE GENOMIC DNA]</scope>
    <source>
        <strain evidence="2 3">NTR19</strain>
    </source>
</reference>
<evidence type="ECO:0000313" key="2">
    <source>
        <dbReference type="EMBL" id="MCK8782364.1"/>
    </source>
</evidence>
<dbReference type="RefSeq" id="WP_248684670.1">
    <property type="nucleotide sequence ID" value="NZ_JALPRY010000027.1"/>
</dbReference>
<organism evidence="2 3">
    <name type="scientific">Neorhizobium turbinariae</name>
    <dbReference type="NCBI Taxonomy" id="2937795"/>
    <lineage>
        <taxon>Bacteria</taxon>
        <taxon>Pseudomonadati</taxon>
        <taxon>Pseudomonadota</taxon>
        <taxon>Alphaproteobacteria</taxon>
        <taxon>Hyphomicrobiales</taxon>
        <taxon>Rhizobiaceae</taxon>
        <taxon>Rhizobium/Agrobacterium group</taxon>
        <taxon>Neorhizobium</taxon>
    </lineage>
</organism>
<evidence type="ECO:0000259" key="1">
    <source>
        <dbReference type="PROSITE" id="PS51819"/>
    </source>
</evidence>
<dbReference type="PANTHER" id="PTHR34109">
    <property type="entry name" value="BNAUNNG04460D PROTEIN-RELATED"/>
    <property type="match status" value="1"/>
</dbReference>
<accession>A0ABT0IWY4</accession>
<gene>
    <name evidence="2" type="ORF">M0654_20515</name>
</gene>
<evidence type="ECO:0000313" key="3">
    <source>
        <dbReference type="Proteomes" id="UP001202827"/>
    </source>
</evidence>
<dbReference type="EMBL" id="JALPRY010000027">
    <property type="protein sequence ID" value="MCK8782364.1"/>
    <property type="molecule type" value="Genomic_DNA"/>
</dbReference>
<comment type="caution">
    <text evidence="2">The sequence shown here is derived from an EMBL/GenBank/DDBJ whole genome shotgun (WGS) entry which is preliminary data.</text>
</comment>
<dbReference type="InterPro" id="IPR037523">
    <property type="entry name" value="VOC_core"/>
</dbReference>
<proteinExistence type="predicted"/>
<dbReference type="Pfam" id="PF00903">
    <property type="entry name" value="Glyoxalase"/>
    <property type="match status" value="1"/>
</dbReference>
<dbReference type="Proteomes" id="UP001202827">
    <property type="component" value="Unassembled WGS sequence"/>
</dbReference>
<dbReference type="Gene3D" id="3.10.180.10">
    <property type="entry name" value="2,3-Dihydroxybiphenyl 1,2-Dioxygenase, domain 1"/>
    <property type="match status" value="1"/>
</dbReference>
<dbReference type="SUPFAM" id="SSF54593">
    <property type="entry name" value="Glyoxalase/Bleomycin resistance protein/Dihydroxybiphenyl dioxygenase"/>
    <property type="match status" value="1"/>
</dbReference>
<protein>
    <submittedName>
        <fullName evidence="2">VOC family protein</fullName>
    </submittedName>
</protein>
<dbReference type="PROSITE" id="PS51819">
    <property type="entry name" value="VOC"/>
    <property type="match status" value="1"/>
</dbReference>
<sequence>MFGNDFSLSLSLFVAQGRERQTADFYKSVFGAEETNSYEMLHLMMIELQLGPIGLVVCGSDPKRERAPSYQGPFHPKTDGAVSAMFQLTVPDVEAVVDAAFDAGGMLRDNIQTDLQGRQVATIFDPAGHAWVLIEAEPRNGSAA</sequence>
<keyword evidence="3" id="KW-1185">Reference proteome</keyword>